<proteinExistence type="predicted"/>
<dbReference type="Proteomes" id="UP000886653">
    <property type="component" value="Unassembled WGS sequence"/>
</dbReference>
<keyword evidence="2" id="KW-1185">Reference proteome</keyword>
<sequence length="50" mass="5569">MLATYSIYLSALNSWLPFCYNSKISSIPTIENLSAYFSVTCRSTSLQIGI</sequence>
<dbReference type="AlphaFoldDB" id="A0A9P6N515"/>
<reference evidence="1" key="1">
    <citation type="submission" date="2013-11" db="EMBL/GenBank/DDBJ databases">
        <title>Genome sequence of the fusiform rust pathogen reveals effectors for host alternation and coevolution with pine.</title>
        <authorList>
            <consortium name="DOE Joint Genome Institute"/>
            <person name="Smith K."/>
            <person name="Pendleton A."/>
            <person name="Kubisiak T."/>
            <person name="Anderson C."/>
            <person name="Salamov A."/>
            <person name="Aerts A."/>
            <person name="Riley R."/>
            <person name="Clum A."/>
            <person name="Lindquist E."/>
            <person name="Ence D."/>
            <person name="Campbell M."/>
            <person name="Kronenberg Z."/>
            <person name="Feau N."/>
            <person name="Dhillon B."/>
            <person name="Hamelin R."/>
            <person name="Burleigh J."/>
            <person name="Smith J."/>
            <person name="Yandell M."/>
            <person name="Nelson C."/>
            <person name="Grigoriev I."/>
            <person name="Davis J."/>
        </authorList>
    </citation>
    <scope>NUCLEOTIDE SEQUENCE</scope>
    <source>
        <strain evidence="1">G11</strain>
    </source>
</reference>
<protein>
    <submittedName>
        <fullName evidence="1">Uncharacterized protein</fullName>
    </submittedName>
</protein>
<name>A0A9P6N515_9BASI</name>
<dbReference type="EMBL" id="MU167717">
    <property type="protein sequence ID" value="KAG0139199.1"/>
    <property type="molecule type" value="Genomic_DNA"/>
</dbReference>
<evidence type="ECO:0000313" key="2">
    <source>
        <dbReference type="Proteomes" id="UP000886653"/>
    </source>
</evidence>
<organism evidence="1 2">
    <name type="scientific">Cronartium quercuum f. sp. fusiforme G11</name>
    <dbReference type="NCBI Taxonomy" id="708437"/>
    <lineage>
        <taxon>Eukaryota</taxon>
        <taxon>Fungi</taxon>
        <taxon>Dikarya</taxon>
        <taxon>Basidiomycota</taxon>
        <taxon>Pucciniomycotina</taxon>
        <taxon>Pucciniomycetes</taxon>
        <taxon>Pucciniales</taxon>
        <taxon>Coleosporiaceae</taxon>
        <taxon>Cronartium</taxon>
    </lineage>
</organism>
<evidence type="ECO:0000313" key="1">
    <source>
        <dbReference type="EMBL" id="KAG0139199.1"/>
    </source>
</evidence>
<accession>A0A9P6N515</accession>
<gene>
    <name evidence="1" type="ORF">CROQUDRAFT_55056</name>
</gene>
<comment type="caution">
    <text evidence="1">The sequence shown here is derived from an EMBL/GenBank/DDBJ whole genome shotgun (WGS) entry which is preliminary data.</text>
</comment>